<dbReference type="Proteomes" id="UP000410492">
    <property type="component" value="Unassembled WGS sequence"/>
</dbReference>
<organism evidence="1 2">
    <name type="scientific">Callosobruchus maculatus</name>
    <name type="common">Southern cowpea weevil</name>
    <name type="synonym">Pulse bruchid</name>
    <dbReference type="NCBI Taxonomy" id="64391"/>
    <lineage>
        <taxon>Eukaryota</taxon>
        <taxon>Metazoa</taxon>
        <taxon>Ecdysozoa</taxon>
        <taxon>Arthropoda</taxon>
        <taxon>Hexapoda</taxon>
        <taxon>Insecta</taxon>
        <taxon>Pterygota</taxon>
        <taxon>Neoptera</taxon>
        <taxon>Endopterygota</taxon>
        <taxon>Coleoptera</taxon>
        <taxon>Polyphaga</taxon>
        <taxon>Cucujiformia</taxon>
        <taxon>Chrysomeloidea</taxon>
        <taxon>Chrysomelidae</taxon>
        <taxon>Bruchinae</taxon>
        <taxon>Bruchini</taxon>
        <taxon>Callosobruchus</taxon>
    </lineage>
</organism>
<dbReference type="Gene3D" id="1.25.40.490">
    <property type="match status" value="1"/>
</dbReference>
<gene>
    <name evidence="1" type="ORF">CALMAC_LOCUS13758</name>
</gene>
<evidence type="ECO:0000313" key="1">
    <source>
        <dbReference type="EMBL" id="VEN54222.1"/>
    </source>
</evidence>
<evidence type="ECO:0000313" key="2">
    <source>
        <dbReference type="Proteomes" id="UP000410492"/>
    </source>
</evidence>
<keyword evidence="2" id="KW-1185">Reference proteome</keyword>
<dbReference type="GO" id="GO:0036297">
    <property type="term" value="P:interstrand cross-link repair"/>
    <property type="evidence" value="ECO:0007669"/>
    <property type="project" value="InterPro"/>
</dbReference>
<accession>A0A653D2N0</accession>
<proteinExistence type="predicted"/>
<name>A0A653D2N0_CALMS</name>
<dbReference type="GO" id="GO:0043240">
    <property type="term" value="C:Fanconi anaemia nuclear complex"/>
    <property type="evidence" value="ECO:0007669"/>
    <property type="project" value="InterPro"/>
</dbReference>
<reference evidence="1 2" key="1">
    <citation type="submission" date="2019-01" db="EMBL/GenBank/DDBJ databases">
        <authorList>
            <person name="Sayadi A."/>
        </authorList>
    </citation>
    <scope>NUCLEOTIDE SEQUENCE [LARGE SCALE GENOMIC DNA]</scope>
</reference>
<protein>
    <submittedName>
        <fullName evidence="1">Uncharacterized protein</fullName>
    </submittedName>
</protein>
<dbReference type="Pfam" id="PF11107">
    <property type="entry name" value="FANCF"/>
    <property type="match status" value="1"/>
</dbReference>
<dbReference type="InterPro" id="IPR038505">
    <property type="entry name" value="FANCF_C_sf"/>
</dbReference>
<dbReference type="EMBL" id="CAACVG010009792">
    <property type="protein sequence ID" value="VEN54222.1"/>
    <property type="molecule type" value="Genomic_DNA"/>
</dbReference>
<dbReference type="AlphaFoldDB" id="A0A653D2N0"/>
<dbReference type="OrthoDB" id="284357at2759"/>
<sequence length="337" mass="39053">MTENAQSNITQILNSFDKFISLIENPYWVKKAKVEEIKTAFKLGVFIEKVISNFATSELDQFNSILRKHWKTNSHFKMYDEEFFELACDKLLELFFKTENISENILDIAIRVYTSLHKQERLKNCLSKLILYSSSVEAMADFVKTFNDPKHLEYVSLLHYWSHLYHTKKSDIVKNSIIDMLKSYKVSSSLHVLIGILSLDEIEEPDPSVQQLILRILLDKMLDRSLLSKEFWLALCKHIDKSLLTNICAKHEDFLTSFLNFIIYSGSLMNKISVGVWTTDSKISFCTEIGYSDILQLLSSLLKCSEKVKTAIFDRLCDAKSESNSEIWDDLIKDMSC</sequence>
<dbReference type="InterPro" id="IPR035428">
    <property type="entry name" value="FANCF"/>
</dbReference>